<sequence>MDDLRILIARLGWPTPAARWWTMQELAKRLGAHGTTAETEAALLVLLHSRKLEAEVVEALCIFWMAAAEYGYVPSPDLPNRIPKTSLLSNLFLENLGFEAQALDADLKAAPKDFQISGDFDGVQGGDVARIFRTTLTKLELRTKLPLIRQMAFEWAQNRTTYPEAPLQGDTWHFARPLGKGFVGPYSARAALRAISAYLRTLVVAERLWGLPSGVVRHFALKALPIHPTLAALRPSRPAWVPVRGDFSGDANSIEGILRGVVHRVATERPGDELIALSTPVEITMGRCVEVSLVHWLQAGDSEVADQDLASHLDSFWRDMPMLPSVSTTPLDKKTWLGAVPIDQLLDDWFASLPLAGRMDFGRMGYLQLNLYPSRLFVPMLVGAAQTEVRQVGSTLEVLVDEQVVADYAHWNAGWGPVRPGPLSGACGAALVSRGTKYREIPAAEGHVVRSFYLWQVRLLHRSNTYDEFGETLKSGVFFV</sequence>
<dbReference type="Proteomes" id="UP000683428">
    <property type="component" value="Chromosome"/>
</dbReference>
<gene>
    <name evidence="1" type="ORF">Azoinq_14165</name>
</gene>
<protein>
    <submittedName>
        <fullName evidence="1">Multidrug DMT transporter permease</fullName>
    </submittedName>
</protein>
<keyword evidence="2" id="KW-1185">Reference proteome</keyword>
<evidence type="ECO:0000313" key="2">
    <source>
        <dbReference type="Proteomes" id="UP000683428"/>
    </source>
</evidence>
<name>A0A975XUM7_9RHOO</name>
<proteinExistence type="predicted"/>
<dbReference type="RefSeq" id="WP_216128254.1">
    <property type="nucleotide sequence ID" value="NZ_CP064782.1"/>
</dbReference>
<dbReference type="EMBL" id="CP064782">
    <property type="protein sequence ID" value="QWT48947.1"/>
    <property type="molecule type" value="Genomic_DNA"/>
</dbReference>
<organism evidence="1 2">
    <name type="scientific">Azospira inquinata</name>
    <dbReference type="NCBI Taxonomy" id="2785627"/>
    <lineage>
        <taxon>Bacteria</taxon>
        <taxon>Pseudomonadati</taxon>
        <taxon>Pseudomonadota</taxon>
        <taxon>Betaproteobacteria</taxon>
        <taxon>Rhodocyclales</taxon>
        <taxon>Rhodocyclaceae</taxon>
        <taxon>Azospira</taxon>
    </lineage>
</organism>
<accession>A0A975XUM7</accession>
<dbReference type="KEGG" id="aiq:Azoinq_14165"/>
<evidence type="ECO:0000313" key="1">
    <source>
        <dbReference type="EMBL" id="QWT48947.1"/>
    </source>
</evidence>
<dbReference type="AlphaFoldDB" id="A0A975XUM7"/>
<reference evidence="1" key="1">
    <citation type="submission" date="2020-11" db="EMBL/GenBank/DDBJ databases">
        <title>Azospira inquinata sp. nov.</title>
        <authorList>
            <person name="Moe W.M."/>
            <person name="Mikes M.C."/>
        </authorList>
    </citation>
    <scope>NUCLEOTIDE SEQUENCE</scope>
    <source>
        <strain evidence="1">Azo-3</strain>
    </source>
</reference>